<evidence type="ECO:0000256" key="6">
    <source>
        <dbReference type="ARBA" id="ARBA00023136"/>
    </source>
</evidence>
<keyword evidence="11" id="KW-1185">Reference proteome</keyword>
<dbReference type="PANTHER" id="PTHR11337:SF11">
    <property type="entry name" value="CD164 SIALOMUCIN-LIKE 2 PROTEIN"/>
    <property type="match status" value="1"/>
</dbReference>
<evidence type="ECO:0000256" key="9">
    <source>
        <dbReference type="SAM" id="Phobius"/>
    </source>
</evidence>
<keyword evidence="6 9" id="KW-0472">Membrane</keyword>
<dbReference type="GO" id="GO:0031410">
    <property type="term" value="C:cytoplasmic vesicle"/>
    <property type="evidence" value="ECO:0007669"/>
    <property type="project" value="TreeGrafter"/>
</dbReference>
<keyword evidence="4" id="KW-0732">Signal</keyword>
<organism evidence="10 11">
    <name type="scientific">Corvus moneduloides</name>
    <name type="common">New Caledonian crow</name>
    <dbReference type="NCBI Taxonomy" id="1196302"/>
    <lineage>
        <taxon>Eukaryota</taxon>
        <taxon>Metazoa</taxon>
        <taxon>Chordata</taxon>
        <taxon>Craniata</taxon>
        <taxon>Vertebrata</taxon>
        <taxon>Euteleostomi</taxon>
        <taxon>Archelosauria</taxon>
        <taxon>Archosauria</taxon>
        <taxon>Dinosauria</taxon>
        <taxon>Saurischia</taxon>
        <taxon>Theropoda</taxon>
        <taxon>Coelurosauria</taxon>
        <taxon>Aves</taxon>
        <taxon>Neognathae</taxon>
        <taxon>Neoaves</taxon>
        <taxon>Telluraves</taxon>
        <taxon>Australaves</taxon>
        <taxon>Passeriformes</taxon>
        <taxon>Corvoidea</taxon>
        <taxon>Corvidae</taxon>
        <taxon>Corvus</taxon>
    </lineage>
</organism>
<comment type="subcellular location">
    <subcellularLocation>
        <location evidence="1">Membrane</location>
        <topology evidence="1">Single-pass type I membrane protein</topology>
    </subcellularLocation>
</comment>
<dbReference type="Ensembl" id="ENSCMUT00000034468.1">
    <property type="protein sequence ID" value="ENSCMUP00000034632.1"/>
    <property type="gene ID" value="ENSCMUG00000017543.1"/>
</dbReference>
<evidence type="ECO:0000256" key="3">
    <source>
        <dbReference type="ARBA" id="ARBA00022692"/>
    </source>
</evidence>
<evidence type="ECO:0000313" key="10">
    <source>
        <dbReference type="Ensembl" id="ENSCMUP00000034632.1"/>
    </source>
</evidence>
<feature type="region of interest" description="Disordered" evidence="8">
    <location>
        <begin position="109"/>
        <end position="156"/>
    </location>
</feature>
<accession>A0A8U7NA82</accession>
<proteinExistence type="inferred from homology"/>
<comment type="similarity">
    <text evidence="2">Belongs to the CD164 family.</text>
</comment>
<evidence type="ECO:0000256" key="2">
    <source>
        <dbReference type="ARBA" id="ARBA00005341"/>
    </source>
</evidence>
<feature type="compositionally biased region" description="Gly residues" evidence="8">
    <location>
        <begin position="125"/>
        <end position="137"/>
    </location>
</feature>
<keyword evidence="5 9" id="KW-1133">Transmembrane helix</keyword>
<sequence>MRLGRAAWFQELLQCASGNEKGESKQIPRLQSVSERWGGGGGTSDVTGGAGAERQRGGEAPAAHGPQHFLDLLVPEGVDDGVEHGVVGGGEQGDVGVEGRVAVVPQQPVHGKGQPAGCEGAQDDGQGGDALAGGDVVGAGQEVPLDGDLVGVPAHDPTDLHVQLEHHRKHREEGDGEDDEVVLGQRSDDAAGGGLLQAVPAHDGQQPVADGGSPGGCGELRSCEMCTASSHPHNGTDCIWVGCRTPEEPGTGSCVQRGSAVRETCALYNTSALCRALKSHTEEPPWSHSKEPVTHSTRTTTTSAPLTGSPDFHPPGFDTASFIGGIVLVLCVQAVAFFVIKFIKSKDSAYQTLEDNQ</sequence>
<feature type="compositionally biased region" description="Low complexity" evidence="8">
    <location>
        <begin position="294"/>
        <end position="310"/>
    </location>
</feature>
<keyword evidence="7" id="KW-0325">Glycoprotein</keyword>
<dbReference type="Pfam" id="PF05283">
    <property type="entry name" value="MGC-24"/>
    <property type="match status" value="1"/>
</dbReference>
<keyword evidence="3 9" id="KW-0812">Transmembrane</keyword>
<gene>
    <name evidence="10" type="primary">CD164L2</name>
</gene>
<feature type="region of interest" description="Disordered" evidence="8">
    <location>
        <begin position="17"/>
        <end position="67"/>
    </location>
</feature>
<feature type="compositionally biased region" description="Gly residues" evidence="8">
    <location>
        <begin position="37"/>
        <end position="51"/>
    </location>
</feature>
<feature type="transmembrane region" description="Helical" evidence="9">
    <location>
        <begin position="322"/>
        <end position="343"/>
    </location>
</feature>
<protein>
    <submittedName>
        <fullName evidence="10">CD164 molecule like 2</fullName>
    </submittedName>
</protein>
<evidence type="ECO:0000256" key="4">
    <source>
        <dbReference type="ARBA" id="ARBA00022729"/>
    </source>
</evidence>
<dbReference type="GO" id="GO:0016020">
    <property type="term" value="C:membrane"/>
    <property type="evidence" value="ECO:0007669"/>
    <property type="project" value="UniProtKB-SubCell"/>
</dbReference>
<reference evidence="10" key="2">
    <citation type="submission" date="2025-08" db="UniProtKB">
        <authorList>
            <consortium name="Ensembl"/>
        </authorList>
    </citation>
    <scope>IDENTIFICATION</scope>
</reference>
<evidence type="ECO:0000313" key="11">
    <source>
        <dbReference type="Proteomes" id="UP000694553"/>
    </source>
</evidence>
<feature type="region of interest" description="Disordered" evidence="8">
    <location>
        <begin position="190"/>
        <end position="213"/>
    </location>
</feature>
<name>A0A8U7NA82_CORMO</name>
<dbReference type="PANTHER" id="PTHR11337">
    <property type="entry name" value="MUCIN/PORIMIN"/>
    <property type="match status" value="1"/>
</dbReference>
<evidence type="ECO:0000256" key="1">
    <source>
        <dbReference type="ARBA" id="ARBA00004479"/>
    </source>
</evidence>
<feature type="region of interest" description="Disordered" evidence="8">
    <location>
        <begin position="280"/>
        <end position="310"/>
    </location>
</feature>
<dbReference type="Proteomes" id="UP000694553">
    <property type="component" value="Unassembled WGS sequence"/>
</dbReference>
<dbReference type="InterPro" id="IPR007947">
    <property type="entry name" value="CD164_MGC24"/>
</dbReference>
<dbReference type="AlphaFoldDB" id="A0A8U7NA82"/>
<reference evidence="11" key="1">
    <citation type="submission" date="2019-10" db="EMBL/GenBank/DDBJ databases">
        <title>Corvus moneduloides (New Caledonian crow) genome, bCorMon1, primary haplotype.</title>
        <authorList>
            <person name="Rutz C."/>
            <person name="Fungtammasan C."/>
            <person name="Mountcastle J."/>
            <person name="Formenti G."/>
            <person name="Chow W."/>
            <person name="Howe K."/>
            <person name="Steele M.P."/>
            <person name="Fernandes J."/>
            <person name="Gilbert M.T.P."/>
            <person name="Fedrigo O."/>
            <person name="Jarvis E.D."/>
            <person name="Gemmell N."/>
        </authorList>
    </citation>
    <scope>NUCLEOTIDE SEQUENCE [LARGE SCALE GENOMIC DNA]</scope>
</reference>
<evidence type="ECO:0000256" key="8">
    <source>
        <dbReference type="SAM" id="MobiDB-lite"/>
    </source>
</evidence>
<feature type="compositionally biased region" description="Basic and acidic residues" evidence="8">
    <location>
        <begin position="280"/>
        <end position="293"/>
    </location>
</feature>
<evidence type="ECO:0000256" key="5">
    <source>
        <dbReference type="ARBA" id="ARBA00022989"/>
    </source>
</evidence>
<reference evidence="10" key="3">
    <citation type="submission" date="2025-09" db="UniProtKB">
        <authorList>
            <consortium name="Ensembl"/>
        </authorList>
    </citation>
    <scope>IDENTIFICATION</scope>
</reference>
<evidence type="ECO:0000256" key="7">
    <source>
        <dbReference type="ARBA" id="ARBA00023180"/>
    </source>
</evidence>